<name>A0A368VUX4_9BACL</name>
<evidence type="ECO:0000313" key="3">
    <source>
        <dbReference type="Proteomes" id="UP000252415"/>
    </source>
</evidence>
<dbReference type="EMBL" id="QPJD01000010">
    <property type="protein sequence ID" value="RCW45603.1"/>
    <property type="molecule type" value="Genomic_DNA"/>
</dbReference>
<keyword evidence="3" id="KW-1185">Reference proteome</keyword>
<dbReference type="OrthoDB" id="1933450at2"/>
<reference evidence="2 3" key="1">
    <citation type="submission" date="2018-07" db="EMBL/GenBank/DDBJ databases">
        <title>Genomic Encyclopedia of Type Strains, Phase III (KMG-III): the genomes of soil and plant-associated and newly described type strains.</title>
        <authorList>
            <person name="Whitman W."/>
        </authorList>
    </citation>
    <scope>NUCLEOTIDE SEQUENCE [LARGE SCALE GENOMIC DNA]</scope>
    <source>
        <strain evidence="2 3">CECT 7506</strain>
    </source>
</reference>
<keyword evidence="1" id="KW-0812">Transmembrane</keyword>
<dbReference type="SUPFAM" id="SSF48452">
    <property type="entry name" value="TPR-like"/>
    <property type="match status" value="1"/>
</dbReference>
<gene>
    <name evidence="2" type="ORF">DFP97_110193</name>
</gene>
<comment type="caution">
    <text evidence="2">The sequence shown here is derived from an EMBL/GenBank/DDBJ whole genome shotgun (WGS) entry which is preliminary data.</text>
</comment>
<evidence type="ECO:0000256" key="1">
    <source>
        <dbReference type="SAM" id="Phobius"/>
    </source>
</evidence>
<accession>A0A368VUX4</accession>
<evidence type="ECO:0000313" key="2">
    <source>
        <dbReference type="EMBL" id="RCW45603.1"/>
    </source>
</evidence>
<organism evidence="2 3">
    <name type="scientific">Paenibacillus prosopidis</name>
    <dbReference type="NCBI Taxonomy" id="630520"/>
    <lineage>
        <taxon>Bacteria</taxon>
        <taxon>Bacillati</taxon>
        <taxon>Bacillota</taxon>
        <taxon>Bacilli</taxon>
        <taxon>Bacillales</taxon>
        <taxon>Paenibacillaceae</taxon>
        <taxon>Paenibacillus</taxon>
    </lineage>
</organism>
<dbReference type="RefSeq" id="WP_114381443.1">
    <property type="nucleotide sequence ID" value="NZ_QPJD01000010.1"/>
</dbReference>
<dbReference type="AlphaFoldDB" id="A0A368VUX4"/>
<dbReference type="InterPro" id="IPR011990">
    <property type="entry name" value="TPR-like_helical_dom_sf"/>
</dbReference>
<keyword evidence="1" id="KW-0472">Membrane</keyword>
<feature type="transmembrane region" description="Helical" evidence="1">
    <location>
        <begin position="28"/>
        <end position="49"/>
    </location>
</feature>
<protein>
    <recommendedName>
        <fullName evidence="4">Tetratricopeptide repeat protein</fullName>
    </recommendedName>
</protein>
<proteinExistence type="predicted"/>
<evidence type="ECO:0008006" key="4">
    <source>
        <dbReference type="Google" id="ProtNLM"/>
    </source>
</evidence>
<feature type="transmembrane region" description="Helical" evidence="1">
    <location>
        <begin position="6"/>
        <end position="21"/>
    </location>
</feature>
<sequence length="301" mass="34606">MFDLIFISYLLLCSFLLGIYHRKDKREWLLRFVLAAALPVIGFLLPLFWRRRWHDRNASRAAARIAELDVAVSIGDLSGHTGVYRKPETEKEMNVVPLEEALLVNDLTTRRRIMIDLLKQDSLEYLEVLRLAVSNEDTETSHYAVSAIMEIKRKLTLTLQELSVKYEDNKHDAYLLSSYADVLKSYMRSGFLDDRTMLKHKHTYAEVLGKLIEAAPDAAGAYAEKVETELDLGEYAAAEQTARRFLERFPHSEDAYLGLMNVYFSLRSSEQLKQTLEQLKRSSIRLSSKAMTAVRFWSEGG</sequence>
<keyword evidence="1" id="KW-1133">Transmembrane helix</keyword>
<dbReference type="Proteomes" id="UP000252415">
    <property type="component" value="Unassembled WGS sequence"/>
</dbReference>
<dbReference type="Gene3D" id="1.25.40.10">
    <property type="entry name" value="Tetratricopeptide repeat domain"/>
    <property type="match status" value="1"/>
</dbReference>